<keyword evidence="4" id="KW-0443">Lipid metabolism</keyword>
<dbReference type="SUPFAM" id="SSF56024">
    <property type="entry name" value="Phospholipase D/nuclease"/>
    <property type="match status" value="2"/>
</dbReference>
<reference evidence="7 8" key="1">
    <citation type="submission" date="2018-12" db="EMBL/GenBank/DDBJ databases">
        <authorList>
            <consortium name="Pathogen Informatics"/>
        </authorList>
    </citation>
    <scope>NUCLEOTIDE SEQUENCE [LARGE SCALE GENOMIC DNA]</scope>
    <source>
        <strain evidence="7 8">NCTC5906</strain>
    </source>
</reference>
<dbReference type="PANTHER" id="PTHR18896:SF76">
    <property type="entry name" value="PHOSPHOLIPASE"/>
    <property type="match status" value="1"/>
</dbReference>
<evidence type="ECO:0000259" key="6">
    <source>
        <dbReference type="PROSITE" id="PS50035"/>
    </source>
</evidence>
<accession>A0A448F7Q3</accession>
<evidence type="ECO:0000256" key="3">
    <source>
        <dbReference type="ARBA" id="ARBA00022801"/>
    </source>
</evidence>
<dbReference type="GO" id="GO:0004630">
    <property type="term" value="F:phospholipase D activity"/>
    <property type="evidence" value="ECO:0007669"/>
    <property type="project" value="UniProtKB-EC"/>
</dbReference>
<gene>
    <name evidence="7" type="ORF">NCTC5906_00726</name>
</gene>
<evidence type="ECO:0000256" key="1">
    <source>
        <dbReference type="ARBA" id="ARBA00000798"/>
    </source>
</evidence>
<dbReference type="InterPro" id="IPR001736">
    <property type="entry name" value="PLipase_D/transphosphatidylase"/>
</dbReference>
<protein>
    <submittedName>
        <fullName evidence="7">Cardiolipin synthetase</fullName>
    </submittedName>
</protein>
<evidence type="ECO:0000313" key="7">
    <source>
        <dbReference type="EMBL" id="VEF41980.1"/>
    </source>
</evidence>
<evidence type="ECO:0000256" key="4">
    <source>
        <dbReference type="ARBA" id="ARBA00023098"/>
    </source>
</evidence>
<dbReference type="EMBL" id="LR134327">
    <property type="protein sequence ID" value="VEF41980.1"/>
    <property type="molecule type" value="Genomic_DNA"/>
</dbReference>
<dbReference type="InterPro" id="IPR025202">
    <property type="entry name" value="PLD-like_dom"/>
</dbReference>
<evidence type="ECO:0000256" key="2">
    <source>
        <dbReference type="ARBA" id="ARBA00022737"/>
    </source>
</evidence>
<dbReference type="GeneID" id="49635149"/>
<dbReference type="PANTHER" id="PTHR18896">
    <property type="entry name" value="PHOSPHOLIPASE D"/>
    <property type="match status" value="1"/>
</dbReference>
<feature type="domain" description="PLD phosphodiesterase" evidence="6">
    <location>
        <begin position="583"/>
        <end position="610"/>
    </location>
</feature>
<dbReference type="AlphaFoldDB" id="A0A448F7Q3"/>
<feature type="coiled-coil region" evidence="5">
    <location>
        <begin position="496"/>
        <end position="523"/>
    </location>
</feature>
<dbReference type="Gene3D" id="3.30.870.10">
    <property type="entry name" value="Endonuclease Chain A"/>
    <property type="match status" value="2"/>
</dbReference>
<evidence type="ECO:0000256" key="5">
    <source>
        <dbReference type="SAM" id="Coils"/>
    </source>
</evidence>
<dbReference type="RefSeq" id="WP_050332966.1">
    <property type="nucleotide sequence ID" value="NZ_AEWB02000043.1"/>
</dbReference>
<comment type="catalytic activity">
    <reaction evidence="1">
        <text>a 1,2-diacyl-sn-glycero-3-phosphocholine + H2O = a 1,2-diacyl-sn-glycero-3-phosphate + choline + H(+)</text>
        <dbReference type="Rhea" id="RHEA:14445"/>
        <dbReference type="ChEBI" id="CHEBI:15354"/>
        <dbReference type="ChEBI" id="CHEBI:15377"/>
        <dbReference type="ChEBI" id="CHEBI:15378"/>
        <dbReference type="ChEBI" id="CHEBI:57643"/>
        <dbReference type="ChEBI" id="CHEBI:58608"/>
        <dbReference type="EC" id="3.1.4.4"/>
    </reaction>
</comment>
<dbReference type="Pfam" id="PF13091">
    <property type="entry name" value="PLDc_2"/>
    <property type="match status" value="1"/>
</dbReference>
<keyword evidence="2" id="KW-0677">Repeat</keyword>
<keyword evidence="5" id="KW-0175">Coiled coil</keyword>
<dbReference type="SMART" id="SM00155">
    <property type="entry name" value="PLDc"/>
    <property type="match status" value="2"/>
</dbReference>
<proteinExistence type="predicted"/>
<organism evidence="7 8">
    <name type="scientific">Aggregatibacter aphrophilus ATCC 33389</name>
    <dbReference type="NCBI Taxonomy" id="985008"/>
    <lineage>
        <taxon>Bacteria</taxon>
        <taxon>Pseudomonadati</taxon>
        <taxon>Pseudomonadota</taxon>
        <taxon>Gammaproteobacteria</taxon>
        <taxon>Pasteurellales</taxon>
        <taxon>Pasteurellaceae</taxon>
        <taxon>Aggregatibacter</taxon>
    </lineage>
</organism>
<dbReference type="Proteomes" id="UP000272690">
    <property type="component" value="Chromosome"/>
</dbReference>
<keyword evidence="3" id="KW-0378">Hydrolase</keyword>
<dbReference type="InterPro" id="IPR015679">
    <property type="entry name" value="PLipase_D_fam"/>
</dbReference>
<sequence>MTENIRKLIHIPASKYKLRAKVGFSWFLSDEDKKEFLPNMSDAHSKPVPATFKALVNGDKAFATIYEKIEKAESSIDIAIWGFQPSMYFKRDGKSLRIGDLLIKKALEGVKVRILVWSMWLDAQALKRDSANLGKKNLIGHGHPTEEISSEQSNYDVDWYNAIDGKFHLKCRNEHDDNDYYKEARDKLENEYKEMYPYLWKISEDKKRLQKIQYKNRRITLFNDIGSGKYADRNLPWKAELLLGVTSSHHQKMVLIDYEYPERAVGFVMEHNMLDNYWDESVHIYGELKKANKGKNVNTPLQDVSSIVTGQVLWDLNYNFCQSWDRNDFFENRGSYDLSENLTKNRKDIQRSSFKPNPSMGMDGITLLAQIVRTYDKPRVKDIMKVYLKNIQQTVSYIYTENQYFRWPVLVEEFLSHWRTMRKYRHGPIHWFAVTNSSDSGIGDGTFTTNNMLKLLGRQDVMPNVAKKVRLEELEAERNRISSTNRGTPGLIPLLDKTTEARLKKINAQIEAYRKEVKEAKSRIKYQYLEKELEKHQFQRKKQGDILYGETDLDFTKNLGYDLKDTPGVNAHICTLVADNTWQEVYVHSKVTIIDDVFTVIGSANLNTRSMEKDTELGVILESGEIARDLRKRLWSLHTKKNAAANPDGMHDYNVAKQVFAVWKVLLDDNRKAKKEKSSKPLYPLRQFFRPNPKVSKLD</sequence>
<dbReference type="PROSITE" id="PS50035">
    <property type="entry name" value="PLD"/>
    <property type="match status" value="1"/>
</dbReference>
<name>A0A448F7Q3_AGGAP</name>
<evidence type="ECO:0000313" key="8">
    <source>
        <dbReference type="Proteomes" id="UP000272690"/>
    </source>
</evidence>
<dbReference type="GO" id="GO:0009395">
    <property type="term" value="P:phospholipid catabolic process"/>
    <property type="evidence" value="ECO:0007669"/>
    <property type="project" value="TreeGrafter"/>
</dbReference>
<dbReference type="OrthoDB" id="8828485at2"/>